<dbReference type="EMBL" id="JAAOAK010000253">
    <property type="protein sequence ID" value="KAF5679733.1"/>
    <property type="molecule type" value="Genomic_DNA"/>
</dbReference>
<feature type="region of interest" description="Disordered" evidence="1">
    <location>
        <begin position="1"/>
        <end position="23"/>
    </location>
</feature>
<sequence>MSDKLPPNRSRNRTSTQAKLVATPPSSAIFRFSQTEPLSTPFPPHNARPAPLSSKISMARLLILPAVVIWFRAKGLDIQLNLFG</sequence>
<evidence type="ECO:0000313" key="3">
    <source>
        <dbReference type="Proteomes" id="UP000562682"/>
    </source>
</evidence>
<keyword evidence="3" id="KW-1185">Reference proteome</keyword>
<gene>
    <name evidence="2" type="ORF">FDENT_8631</name>
</gene>
<accession>A0A8H5TZM0</accession>
<name>A0A8H5TZM0_9HYPO</name>
<protein>
    <submittedName>
        <fullName evidence="2">Uncharacterized protein</fullName>
    </submittedName>
</protein>
<evidence type="ECO:0000256" key="1">
    <source>
        <dbReference type="SAM" id="MobiDB-lite"/>
    </source>
</evidence>
<dbReference type="AlphaFoldDB" id="A0A8H5TZM0"/>
<reference evidence="2 3" key="1">
    <citation type="submission" date="2020-05" db="EMBL/GenBank/DDBJ databases">
        <title>Identification and distribution of gene clusters putatively required for synthesis of sphingolipid metabolism inhibitors in phylogenetically diverse species of the filamentous fungus Fusarium.</title>
        <authorList>
            <person name="Kim H.-S."/>
            <person name="Busman M."/>
            <person name="Brown D.W."/>
            <person name="Divon H."/>
            <person name="Uhlig S."/>
            <person name="Proctor R.H."/>
        </authorList>
    </citation>
    <scope>NUCLEOTIDE SEQUENCE [LARGE SCALE GENOMIC DNA]</scope>
    <source>
        <strain evidence="2 3">NRRL 25311</strain>
    </source>
</reference>
<proteinExistence type="predicted"/>
<comment type="caution">
    <text evidence="2">The sequence shown here is derived from an EMBL/GenBank/DDBJ whole genome shotgun (WGS) entry which is preliminary data.</text>
</comment>
<dbReference type="Proteomes" id="UP000562682">
    <property type="component" value="Unassembled WGS sequence"/>
</dbReference>
<evidence type="ECO:0000313" key="2">
    <source>
        <dbReference type="EMBL" id="KAF5679733.1"/>
    </source>
</evidence>
<organism evidence="2 3">
    <name type="scientific">Fusarium denticulatum</name>
    <dbReference type="NCBI Taxonomy" id="48507"/>
    <lineage>
        <taxon>Eukaryota</taxon>
        <taxon>Fungi</taxon>
        <taxon>Dikarya</taxon>
        <taxon>Ascomycota</taxon>
        <taxon>Pezizomycotina</taxon>
        <taxon>Sordariomycetes</taxon>
        <taxon>Hypocreomycetidae</taxon>
        <taxon>Hypocreales</taxon>
        <taxon>Nectriaceae</taxon>
        <taxon>Fusarium</taxon>
        <taxon>Fusarium fujikuroi species complex</taxon>
    </lineage>
</organism>